<evidence type="ECO:0000313" key="7">
    <source>
        <dbReference type="Proteomes" id="UP000003505"/>
    </source>
</evidence>
<evidence type="ECO:0000313" key="6">
    <source>
        <dbReference type="EMBL" id="EEX77032.1"/>
    </source>
</evidence>
<dbReference type="Gene3D" id="1.10.260.40">
    <property type="entry name" value="lambda repressor-like DNA-binding domains"/>
    <property type="match status" value="1"/>
</dbReference>
<reference evidence="5 8" key="2">
    <citation type="submission" date="2011-04" db="EMBL/GenBank/DDBJ databases">
        <title>The complete genome of Selenomonas sputigena DSM 20758.</title>
        <authorList>
            <consortium name="US DOE Joint Genome Institute (JGI-PGF)"/>
            <person name="Lucas S."/>
            <person name="Copeland A."/>
            <person name="Lapidus A."/>
            <person name="Bruce D."/>
            <person name="Goodwin L."/>
            <person name="Pitluck S."/>
            <person name="Peters L."/>
            <person name="Kyrpides N."/>
            <person name="Mavromatis K."/>
            <person name="Ivanova N."/>
            <person name="Ovchinnikova G."/>
            <person name="Teshima H."/>
            <person name="Detter J.C."/>
            <person name="Tapia R."/>
            <person name="Han C."/>
            <person name="Land M."/>
            <person name="Hauser L."/>
            <person name="Markowitz V."/>
            <person name="Cheng J.-F."/>
            <person name="Hugenholtz P."/>
            <person name="Woyke T."/>
            <person name="Wu D."/>
            <person name="Gronow S."/>
            <person name="Wellnitz S."/>
            <person name="Schneider S."/>
            <person name="Klenk H.-P."/>
            <person name="Eisen J.A."/>
        </authorList>
    </citation>
    <scope>NUCLEOTIDE SEQUENCE [LARGE SCALE GENOMIC DNA]</scope>
    <source>
        <strain evidence="5">ATCC 35185</strain>
        <strain evidence="8">ATCC 35185 / DSM 20758 / VPI D19B-28</strain>
    </source>
</reference>
<dbReference type="InterPro" id="IPR001387">
    <property type="entry name" value="Cro/C1-type_HTH"/>
</dbReference>
<keyword evidence="3" id="KW-0804">Transcription</keyword>
<dbReference type="EMBL" id="ACKP02000031">
    <property type="protein sequence ID" value="EEX77032.1"/>
    <property type="molecule type" value="Genomic_DNA"/>
</dbReference>
<dbReference type="EMBL" id="CP002637">
    <property type="protein sequence ID" value="AEB99166.1"/>
    <property type="molecule type" value="Genomic_DNA"/>
</dbReference>
<dbReference type="PANTHER" id="PTHR36511">
    <property type="entry name" value="MERR FAMILY BACTERIAL REGULATORY PROTEIN"/>
    <property type="match status" value="1"/>
</dbReference>
<dbReference type="AlphaFoldDB" id="C9LVU8"/>
<dbReference type="CDD" id="cd00093">
    <property type="entry name" value="HTH_XRE"/>
    <property type="match status" value="1"/>
</dbReference>
<keyword evidence="2" id="KW-0238">DNA-binding</keyword>
<evidence type="ECO:0000259" key="4">
    <source>
        <dbReference type="PROSITE" id="PS50943"/>
    </source>
</evidence>
<name>C9LVU8_SELS3</name>
<dbReference type="eggNOG" id="COG2944">
    <property type="taxonomic scope" value="Bacteria"/>
</dbReference>
<dbReference type="STRING" id="546271.Selsp_0189"/>
<dbReference type="RefSeq" id="WP_006192891.1">
    <property type="nucleotide sequence ID" value="NC_015437.1"/>
</dbReference>
<dbReference type="InterPro" id="IPR010982">
    <property type="entry name" value="Lambda_DNA-bd_dom_sf"/>
</dbReference>
<accession>C9LVU8</accession>
<dbReference type="HOGENOM" id="CLU_144725_3_1_9"/>
<dbReference type="KEGG" id="ssg:Selsp_0189"/>
<evidence type="ECO:0000256" key="2">
    <source>
        <dbReference type="ARBA" id="ARBA00023125"/>
    </source>
</evidence>
<keyword evidence="8" id="KW-1185">Reference proteome</keyword>
<evidence type="ECO:0000256" key="3">
    <source>
        <dbReference type="ARBA" id="ARBA00023163"/>
    </source>
</evidence>
<dbReference type="PROSITE" id="PS50943">
    <property type="entry name" value="HTH_CROC1"/>
    <property type="match status" value="1"/>
</dbReference>
<evidence type="ECO:0000313" key="5">
    <source>
        <dbReference type="EMBL" id="AEB99166.1"/>
    </source>
</evidence>
<dbReference type="PANTHER" id="PTHR36511:SF4">
    <property type="entry name" value="ANTITOXIN MQSA"/>
    <property type="match status" value="1"/>
</dbReference>
<dbReference type="Pfam" id="PF01381">
    <property type="entry name" value="HTH_3"/>
    <property type="match status" value="1"/>
</dbReference>
<evidence type="ECO:0000313" key="8">
    <source>
        <dbReference type="Proteomes" id="UP000011124"/>
    </source>
</evidence>
<keyword evidence="1" id="KW-0805">Transcription regulation</keyword>
<evidence type="ECO:0000256" key="1">
    <source>
        <dbReference type="ARBA" id="ARBA00023015"/>
    </source>
</evidence>
<sequence>MEPMMSDAASEILEGLQEALLDAQGSIVEGLKKSVVYRIEPQAVRKRLAMSQQEFSRAFGIPLATLQNWEQGRRQLDATAVSYLRTIARFPKEAMAAQM</sequence>
<dbReference type="OrthoDB" id="9774673at2"/>
<dbReference type="GO" id="GO:0003677">
    <property type="term" value="F:DNA binding"/>
    <property type="evidence" value="ECO:0007669"/>
    <property type="project" value="UniProtKB-KW"/>
</dbReference>
<dbReference type="Proteomes" id="UP000003505">
    <property type="component" value="Unassembled WGS sequence"/>
</dbReference>
<dbReference type="SUPFAM" id="SSF47413">
    <property type="entry name" value="lambda repressor-like DNA-binding domains"/>
    <property type="match status" value="1"/>
</dbReference>
<reference evidence="6 7" key="1">
    <citation type="submission" date="2009-09" db="EMBL/GenBank/DDBJ databases">
        <authorList>
            <person name="Weinstock G."/>
            <person name="Sodergren E."/>
            <person name="Clifton S."/>
            <person name="Fulton L."/>
            <person name="Fulton B."/>
            <person name="Courtney L."/>
            <person name="Fronick C."/>
            <person name="Harrison M."/>
            <person name="Strong C."/>
            <person name="Farmer C."/>
            <person name="Delahaunty K."/>
            <person name="Markovic C."/>
            <person name="Hall O."/>
            <person name="Minx P."/>
            <person name="Tomlinson C."/>
            <person name="Mitreva M."/>
            <person name="Nelson J."/>
            <person name="Hou S."/>
            <person name="Wollam A."/>
            <person name="Pepin K.H."/>
            <person name="Johnson M."/>
            <person name="Bhonagiri V."/>
            <person name="Nash W.E."/>
            <person name="Warren W."/>
            <person name="Chinwalla A."/>
            <person name="Mardis E.R."/>
            <person name="Wilson R.K."/>
        </authorList>
    </citation>
    <scope>NUCLEOTIDE SEQUENCE [LARGE SCALE GENOMIC DNA]</scope>
    <source>
        <strain evidence="6">ATCC 35185</strain>
        <strain evidence="7">ATCC 35185 / DSM 20758 / VPI D19B-28</strain>
    </source>
</reference>
<proteinExistence type="predicted"/>
<organism evidence="6 7">
    <name type="scientific">Selenomonas sputigena (strain ATCC 35185 / DSM 20758 / CCUG 44933 / VPI D19B-28)</name>
    <dbReference type="NCBI Taxonomy" id="546271"/>
    <lineage>
        <taxon>Bacteria</taxon>
        <taxon>Bacillati</taxon>
        <taxon>Bacillota</taxon>
        <taxon>Negativicutes</taxon>
        <taxon>Selenomonadales</taxon>
        <taxon>Selenomonadaceae</taxon>
        <taxon>Selenomonas</taxon>
    </lineage>
</organism>
<protein>
    <submittedName>
        <fullName evidence="5">Helix-turn-helix domain protein</fullName>
    </submittedName>
    <submittedName>
        <fullName evidence="6">Toxin-antitoxin system, antitoxin component, Xre family</fullName>
    </submittedName>
</protein>
<dbReference type="InterPro" id="IPR052359">
    <property type="entry name" value="HTH-type_reg/antitoxin"/>
</dbReference>
<dbReference type="Proteomes" id="UP000011124">
    <property type="component" value="Chromosome"/>
</dbReference>
<gene>
    <name evidence="5" type="ordered locus">Selsp_0189</name>
    <name evidence="6" type="ORF">SELSPUOL_01593</name>
</gene>
<feature type="domain" description="HTH cro/C1-type" evidence="4">
    <location>
        <begin position="42"/>
        <end position="74"/>
    </location>
</feature>